<name>E3LX77_CAERE</name>
<reference evidence="3" key="1">
    <citation type="submission" date="2007-07" db="EMBL/GenBank/DDBJ databases">
        <title>PCAP assembly of the Caenorhabditis remanei genome.</title>
        <authorList>
            <consortium name="The Caenorhabditis remanei Sequencing Consortium"/>
            <person name="Wilson R.K."/>
        </authorList>
    </citation>
    <scope>NUCLEOTIDE SEQUENCE [LARGE SCALE GENOMIC DNA]</scope>
    <source>
        <strain evidence="3">PB4641</strain>
    </source>
</reference>
<feature type="domain" description="BHLH" evidence="2">
    <location>
        <begin position="89"/>
        <end position="145"/>
    </location>
</feature>
<evidence type="ECO:0000313" key="4">
    <source>
        <dbReference type="Proteomes" id="UP000008281"/>
    </source>
</evidence>
<dbReference type="FunCoup" id="E3LX77">
    <property type="interactions" value="1338"/>
</dbReference>
<sequence>MESIVSQLVQKEKSKKKKAEERRAAAVNAAIEEIKKQLILKGYGTEHELKSQPAVLILVAETLNQVDLKSKYPAEARRKREGGKMTRETEKVVKTKREQVRRDKIADSLDSMREFITRDSLGARYSKKLEQLTVVQIILGYIRTLPVKQEDAQTVPNPFSIAALIAPPSIPSPGLPTLAPTPPLPNPQSPSTPGLPDLLPTGTAFPYSPMFNCPCFPTIPPFQPILDPAALQTQFRFQMMIHNLLNQNKNN</sequence>
<dbReference type="GO" id="GO:0046983">
    <property type="term" value="F:protein dimerization activity"/>
    <property type="evidence" value="ECO:0007669"/>
    <property type="project" value="InterPro"/>
</dbReference>
<dbReference type="InterPro" id="IPR036638">
    <property type="entry name" value="HLH_DNA-bd_sf"/>
</dbReference>
<feature type="region of interest" description="Disordered" evidence="1">
    <location>
        <begin position="172"/>
        <end position="196"/>
    </location>
</feature>
<dbReference type="SUPFAM" id="SSF47459">
    <property type="entry name" value="HLH, helix-loop-helix DNA-binding domain"/>
    <property type="match status" value="1"/>
</dbReference>
<evidence type="ECO:0000313" key="3">
    <source>
        <dbReference type="EMBL" id="EFO83356.1"/>
    </source>
</evidence>
<dbReference type="InParanoid" id="E3LX77"/>
<gene>
    <name evidence="3" type="ORF">CRE_03015</name>
</gene>
<dbReference type="HOGENOM" id="CLU_934604_0_0_1"/>
<dbReference type="AlphaFoldDB" id="E3LX77"/>
<feature type="compositionally biased region" description="Pro residues" evidence="1">
    <location>
        <begin position="172"/>
        <end position="190"/>
    </location>
</feature>
<proteinExistence type="predicted"/>
<protein>
    <recommendedName>
        <fullName evidence="2">BHLH domain-containing protein</fullName>
    </recommendedName>
</protein>
<organism evidence="4">
    <name type="scientific">Caenorhabditis remanei</name>
    <name type="common">Caenorhabditis vulgaris</name>
    <dbReference type="NCBI Taxonomy" id="31234"/>
    <lineage>
        <taxon>Eukaryota</taxon>
        <taxon>Metazoa</taxon>
        <taxon>Ecdysozoa</taxon>
        <taxon>Nematoda</taxon>
        <taxon>Chromadorea</taxon>
        <taxon>Rhabditida</taxon>
        <taxon>Rhabditina</taxon>
        <taxon>Rhabditomorpha</taxon>
        <taxon>Rhabditoidea</taxon>
        <taxon>Rhabditidae</taxon>
        <taxon>Peloderinae</taxon>
        <taxon>Caenorhabditis</taxon>
    </lineage>
</organism>
<dbReference type="Pfam" id="PF00010">
    <property type="entry name" value="HLH"/>
    <property type="match status" value="1"/>
</dbReference>
<evidence type="ECO:0000259" key="2">
    <source>
        <dbReference type="PROSITE" id="PS50888"/>
    </source>
</evidence>
<dbReference type="Proteomes" id="UP000008281">
    <property type="component" value="Unassembled WGS sequence"/>
</dbReference>
<evidence type="ECO:0000256" key="1">
    <source>
        <dbReference type="SAM" id="MobiDB-lite"/>
    </source>
</evidence>
<dbReference type="OrthoDB" id="5909477at2759"/>
<keyword evidence="4" id="KW-1185">Reference proteome</keyword>
<accession>E3LX77</accession>
<feature type="region of interest" description="Disordered" evidence="1">
    <location>
        <begin position="1"/>
        <end position="20"/>
    </location>
</feature>
<dbReference type="OMA" id="EFLIMND"/>
<dbReference type="EMBL" id="DS268417">
    <property type="protein sequence ID" value="EFO83356.1"/>
    <property type="molecule type" value="Genomic_DNA"/>
</dbReference>
<dbReference type="PROSITE" id="PS50888">
    <property type="entry name" value="BHLH"/>
    <property type="match status" value="1"/>
</dbReference>
<dbReference type="InterPro" id="IPR011598">
    <property type="entry name" value="bHLH_dom"/>
</dbReference>